<dbReference type="GO" id="GO:0048278">
    <property type="term" value="P:vesicle docking"/>
    <property type="evidence" value="ECO:0007669"/>
    <property type="project" value="TreeGrafter"/>
</dbReference>
<dbReference type="OrthoDB" id="364348at2759"/>
<dbReference type="GO" id="GO:0031201">
    <property type="term" value="C:SNARE complex"/>
    <property type="evidence" value="ECO:0007669"/>
    <property type="project" value="TreeGrafter"/>
</dbReference>
<proteinExistence type="inferred from homology"/>
<dbReference type="Gene3D" id="1.20.58.70">
    <property type="match status" value="1"/>
</dbReference>
<sequence length="260" mass="29110">MSTSPPDFQTALARVAQGLQSLQRNIDTFHSRVRLLGTPRDTVPFRSKLHDLQESTTAQLARISDDLKLLDTAAAATGLTENKATAQRLATDFSAMMLKFKAAQKEYASKSQADIARARAALEEEEDRMERDDVPLLGGSGSASQVLRQQQQQQQVHELEVAYNETLIAEREAEIRDIEEGVHMVNDIFRKIGSMVRDQGALFDNIEANLESAQVNTENANHELTRANKRQRSWREFKCWCLVVLIAICALLGLILFLVS</sequence>
<dbReference type="GO" id="GO:0000149">
    <property type="term" value="F:SNARE binding"/>
    <property type="evidence" value="ECO:0007669"/>
    <property type="project" value="TreeGrafter"/>
</dbReference>
<dbReference type="GO" id="GO:0012505">
    <property type="term" value="C:endomembrane system"/>
    <property type="evidence" value="ECO:0007669"/>
    <property type="project" value="TreeGrafter"/>
</dbReference>
<dbReference type="InterPro" id="IPR000727">
    <property type="entry name" value="T_SNARE_dom"/>
</dbReference>
<feature type="coiled-coil region" evidence="2">
    <location>
        <begin position="203"/>
        <end position="230"/>
    </location>
</feature>
<dbReference type="PANTHER" id="PTHR19957">
    <property type="entry name" value="SYNTAXIN"/>
    <property type="match status" value="1"/>
</dbReference>
<dbReference type="Gene3D" id="1.20.5.110">
    <property type="match status" value="1"/>
</dbReference>
<name>A0A1Y2I008_9FUNG</name>
<dbReference type="InterPro" id="IPR045242">
    <property type="entry name" value="Syntaxin"/>
</dbReference>
<keyword evidence="3" id="KW-1133">Transmembrane helix</keyword>
<dbReference type="InterPro" id="IPR010989">
    <property type="entry name" value="SNARE"/>
</dbReference>
<dbReference type="Pfam" id="PF14523">
    <property type="entry name" value="Syntaxin_2"/>
    <property type="match status" value="1"/>
</dbReference>
<dbReference type="STRING" id="765915.A0A1Y2I008"/>
<dbReference type="InterPro" id="IPR006011">
    <property type="entry name" value="Syntaxin_N"/>
</dbReference>
<keyword evidence="3" id="KW-0472">Membrane</keyword>
<dbReference type="GO" id="GO:0006886">
    <property type="term" value="P:intracellular protein transport"/>
    <property type="evidence" value="ECO:0007669"/>
    <property type="project" value="TreeGrafter"/>
</dbReference>
<feature type="transmembrane region" description="Helical" evidence="3">
    <location>
        <begin position="239"/>
        <end position="259"/>
    </location>
</feature>
<comment type="similarity">
    <text evidence="1">Belongs to the syntaxin family.</text>
</comment>
<feature type="domain" description="T-SNARE coiled-coil homology" evidence="4">
    <location>
        <begin position="165"/>
        <end position="227"/>
    </location>
</feature>
<dbReference type="CDD" id="cd15840">
    <property type="entry name" value="SNARE_Qa"/>
    <property type="match status" value="1"/>
</dbReference>
<dbReference type="PANTHER" id="PTHR19957:SF38">
    <property type="entry name" value="LD27581P"/>
    <property type="match status" value="1"/>
</dbReference>
<evidence type="ECO:0000256" key="1">
    <source>
        <dbReference type="ARBA" id="ARBA00009063"/>
    </source>
</evidence>
<dbReference type="GO" id="GO:0005484">
    <property type="term" value="F:SNAP receptor activity"/>
    <property type="evidence" value="ECO:0007669"/>
    <property type="project" value="TreeGrafter"/>
</dbReference>
<accession>A0A1Y2I008</accession>
<dbReference type="AlphaFoldDB" id="A0A1Y2I008"/>
<dbReference type="Proteomes" id="UP000193411">
    <property type="component" value="Unassembled WGS sequence"/>
</dbReference>
<comment type="caution">
    <text evidence="5">The sequence shown here is derived from an EMBL/GenBank/DDBJ whole genome shotgun (WGS) entry which is preliminary data.</text>
</comment>
<dbReference type="SMART" id="SM00397">
    <property type="entry name" value="t_SNARE"/>
    <property type="match status" value="1"/>
</dbReference>
<dbReference type="GO" id="GO:0006906">
    <property type="term" value="P:vesicle fusion"/>
    <property type="evidence" value="ECO:0007669"/>
    <property type="project" value="TreeGrafter"/>
</dbReference>
<dbReference type="Pfam" id="PF05739">
    <property type="entry name" value="SNARE"/>
    <property type="match status" value="1"/>
</dbReference>
<gene>
    <name evidence="5" type="ORF">BCR44DRAFT_50185</name>
</gene>
<keyword evidence="3" id="KW-0812">Transmembrane</keyword>
<evidence type="ECO:0000259" key="4">
    <source>
        <dbReference type="PROSITE" id="PS50192"/>
    </source>
</evidence>
<evidence type="ECO:0000256" key="3">
    <source>
        <dbReference type="SAM" id="Phobius"/>
    </source>
</evidence>
<dbReference type="EMBL" id="MCFL01000003">
    <property type="protein sequence ID" value="ORZ40188.1"/>
    <property type="molecule type" value="Genomic_DNA"/>
</dbReference>
<evidence type="ECO:0000313" key="6">
    <source>
        <dbReference type="Proteomes" id="UP000193411"/>
    </source>
</evidence>
<keyword evidence="2" id="KW-0175">Coiled coil</keyword>
<evidence type="ECO:0000313" key="5">
    <source>
        <dbReference type="EMBL" id="ORZ40188.1"/>
    </source>
</evidence>
<organism evidence="5 6">
    <name type="scientific">Catenaria anguillulae PL171</name>
    <dbReference type="NCBI Taxonomy" id="765915"/>
    <lineage>
        <taxon>Eukaryota</taxon>
        <taxon>Fungi</taxon>
        <taxon>Fungi incertae sedis</taxon>
        <taxon>Blastocladiomycota</taxon>
        <taxon>Blastocladiomycetes</taxon>
        <taxon>Blastocladiales</taxon>
        <taxon>Catenariaceae</taxon>
        <taxon>Catenaria</taxon>
    </lineage>
</organism>
<dbReference type="PROSITE" id="PS50192">
    <property type="entry name" value="T_SNARE"/>
    <property type="match status" value="1"/>
</dbReference>
<protein>
    <submittedName>
        <fullName evidence="5">t-SNARE</fullName>
    </submittedName>
</protein>
<keyword evidence="6" id="KW-1185">Reference proteome</keyword>
<evidence type="ECO:0000256" key="2">
    <source>
        <dbReference type="SAM" id="Coils"/>
    </source>
</evidence>
<dbReference type="SUPFAM" id="SSF47661">
    <property type="entry name" value="t-snare proteins"/>
    <property type="match status" value="1"/>
</dbReference>
<reference evidence="5 6" key="1">
    <citation type="submission" date="2016-07" db="EMBL/GenBank/DDBJ databases">
        <title>Pervasive Adenine N6-methylation of Active Genes in Fungi.</title>
        <authorList>
            <consortium name="DOE Joint Genome Institute"/>
            <person name="Mondo S.J."/>
            <person name="Dannebaum R.O."/>
            <person name="Kuo R.C."/>
            <person name="Labutti K."/>
            <person name="Haridas S."/>
            <person name="Kuo A."/>
            <person name="Salamov A."/>
            <person name="Ahrendt S.R."/>
            <person name="Lipzen A."/>
            <person name="Sullivan W."/>
            <person name="Andreopoulos W.B."/>
            <person name="Clum A."/>
            <person name="Lindquist E."/>
            <person name="Daum C."/>
            <person name="Ramamoorthy G.K."/>
            <person name="Gryganskyi A."/>
            <person name="Culley D."/>
            <person name="Magnuson J.K."/>
            <person name="James T.Y."/>
            <person name="O'Malley M.A."/>
            <person name="Stajich J.E."/>
            <person name="Spatafora J.W."/>
            <person name="Visel A."/>
            <person name="Grigoriev I.V."/>
        </authorList>
    </citation>
    <scope>NUCLEOTIDE SEQUENCE [LARGE SCALE GENOMIC DNA]</scope>
    <source>
        <strain evidence="5 6">PL171</strain>
    </source>
</reference>